<comment type="caution">
    <text evidence="1">The sequence shown here is derived from an EMBL/GenBank/DDBJ whole genome shotgun (WGS) entry which is preliminary data.</text>
</comment>
<dbReference type="Proteomes" id="UP000824540">
    <property type="component" value="Unassembled WGS sequence"/>
</dbReference>
<proteinExistence type="predicted"/>
<evidence type="ECO:0000313" key="1">
    <source>
        <dbReference type="EMBL" id="KAG9331479.1"/>
    </source>
</evidence>
<dbReference type="EMBL" id="JAFBMS010000326">
    <property type="protein sequence ID" value="KAG9331479.1"/>
    <property type="molecule type" value="Genomic_DNA"/>
</dbReference>
<reference evidence="1" key="1">
    <citation type="thesis" date="2021" institute="BYU ScholarsArchive" country="Provo, UT, USA">
        <title>Applications of and Algorithms for Genome Assembly and Genomic Analyses with an Emphasis on Marine Teleosts.</title>
        <authorList>
            <person name="Pickett B.D."/>
        </authorList>
    </citation>
    <scope>NUCLEOTIDE SEQUENCE</scope>
    <source>
        <strain evidence="1">HI-2016</strain>
    </source>
</reference>
<protein>
    <submittedName>
        <fullName evidence="1">Uncharacterized protein</fullName>
    </submittedName>
</protein>
<evidence type="ECO:0000313" key="2">
    <source>
        <dbReference type="Proteomes" id="UP000824540"/>
    </source>
</evidence>
<dbReference type="AlphaFoldDB" id="A0A8T2MSX6"/>
<keyword evidence="2" id="KW-1185">Reference proteome</keyword>
<accession>A0A8T2MSX6</accession>
<name>A0A8T2MSX6_9TELE</name>
<gene>
    <name evidence="1" type="ORF">JZ751_018879</name>
</gene>
<dbReference type="OrthoDB" id="10046159at2759"/>
<sequence>MDPARQTGVLDWLVQEVLQHTGLYREAGAFLVGVERGLSRQAPPDPRAQTRLKTIQETLTLQGTV</sequence>
<organism evidence="1 2">
    <name type="scientific">Albula glossodonta</name>
    <name type="common">roundjaw bonefish</name>
    <dbReference type="NCBI Taxonomy" id="121402"/>
    <lineage>
        <taxon>Eukaryota</taxon>
        <taxon>Metazoa</taxon>
        <taxon>Chordata</taxon>
        <taxon>Craniata</taxon>
        <taxon>Vertebrata</taxon>
        <taxon>Euteleostomi</taxon>
        <taxon>Actinopterygii</taxon>
        <taxon>Neopterygii</taxon>
        <taxon>Teleostei</taxon>
        <taxon>Albuliformes</taxon>
        <taxon>Albulidae</taxon>
        <taxon>Albula</taxon>
    </lineage>
</organism>